<evidence type="ECO:0000313" key="4">
    <source>
        <dbReference type="Proteomes" id="UP001059272"/>
    </source>
</evidence>
<dbReference type="GO" id="GO:0007156">
    <property type="term" value="P:homophilic cell adhesion via plasma membrane adhesion molecules"/>
    <property type="evidence" value="ECO:0007669"/>
    <property type="project" value="InterPro"/>
</dbReference>
<dbReference type="PANTHER" id="PTHR21559:SF21">
    <property type="entry name" value="DYSTROGLYCAN 1"/>
    <property type="match status" value="1"/>
</dbReference>
<proteinExistence type="predicted"/>
<protein>
    <submittedName>
        <fullName evidence="3">Ig domain-containing protein</fullName>
    </submittedName>
</protein>
<dbReference type="InterPro" id="IPR002126">
    <property type="entry name" value="Cadherin-like_dom"/>
</dbReference>
<dbReference type="PROSITE" id="PS50268">
    <property type="entry name" value="CADHERIN_2"/>
    <property type="match status" value="1"/>
</dbReference>
<dbReference type="SMART" id="SM00112">
    <property type="entry name" value="CA"/>
    <property type="match status" value="8"/>
</dbReference>
<dbReference type="Pfam" id="PF14252">
    <property type="entry name" value="DUF4347"/>
    <property type="match status" value="1"/>
</dbReference>
<dbReference type="InterPro" id="IPR025592">
    <property type="entry name" value="DUF4347"/>
</dbReference>
<dbReference type="Pfam" id="PF05345">
    <property type="entry name" value="He_PIG"/>
    <property type="match status" value="18"/>
</dbReference>
<dbReference type="InterPro" id="IPR006644">
    <property type="entry name" value="Cadg"/>
</dbReference>
<dbReference type="RefSeq" id="WP_258883934.1">
    <property type="nucleotide sequence ID" value="NZ_CP090065.1"/>
</dbReference>
<dbReference type="NCBIfam" id="NF012211">
    <property type="entry name" value="tand_rpt_95"/>
    <property type="match status" value="9"/>
</dbReference>
<dbReference type="PANTHER" id="PTHR21559">
    <property type="entry name" value="DYSTROGLYCAN-RELATED"/>
    <property type="match status" value="1"/>
</dbReference>
<dbReference type="SMART" id="SM00736">
    <property type="entry name" value="CADG"/>
    <property type="match status" value="18"/>
</dbReference>
<evidence type="ECO:0000313" key="3">
    <source>
        <dbReference type="EMBL" id="UVO08941.1"/>
    </source>
</evidence>
<dbReference type="SUPFAM" id="SSF49313">
    <property type="entry name" value="Cadherin-like"/>
    <property type="match status" value="18"/>
</dbReference>
<feature type="compositionally biased region" description="Low complexity" evidence="1">
    <location>
        <begin position="64"/>
        <end position="79"/>
    </location>
</feature>
<dbReference type="InterPro" id="IPR013783">
    <property type="entry name" value="Ig-like_fold"/>
</dbReference>
<dbReference type="NCBIfam" id="NF041518">
    <property type="entry name" value="choice_anch_Q"/>
    <property type="match status" value="1"/>
</dbReference>
<dbReference type="KEGG" id="ppoo:LW347_02815"/>
<dbReference type="GO" id="GO:0005509">
    <property type="term" value="F:calcium ion binding"/>
    <property type="evidence" value="ECO:0007669"/>
    <property type="project" value="InterPro"/>
</dbReference>
<dbReference type="InterPro" id="IPR015919">
    <property type="entry name" value="Cadherin-like_sf"/>
</dbReference>
<feature type="domain" description="Cadherin" evidence="2">
    <location>
        <begin position="609"/>
        <end position="687"/>
    </location>
</feature>
<dbReference type="EMBL" id="CP090065">
    <property type="protein sequence ID" value="UVO08941.1"/>
    <property type="molecule type" value="Genomic_DNA"/>
</dbReference>
<dbReference type="Gene3D" id="2.60.40.10">
    <property type="entry name" value="Immunoglobulins"/>
    <property type="match status" value="18"/>
</dbReference>
<feature type="compositionally biased region" description="Polar residues" evidence="1">
    <location>
        <begin position="47"/>
        <end position="63"/>
    </location>
</feature>
<organism evidence="3 4">
    <name type="scientific">Pectobacterium polonicum</name>
    <dbReference type="NCBI Taxonomy" id="2485124"/>
    <lineage>
        <taxon>Bacteria</taxon>
        <taxon>Pseudomonadati</taxon>
        <taxon>Pseudomonadota</taxon>
        <taxon>Gammaproteobacteria</taxon>
        <taxon>Enterobacterales</taxon>
        <taxon>Pectobacteriaceae</taxon>
        <taxon>Pectobacterium</taxon>
    </lineage>
</organism>
<dbReference type="InterPro" id="IPR059226">
    <property type="entry name" value="Choice_anch_Q_dom"/>
</dbReference>
<dbReference type="Proteomes" id="UP001059272">
    <property type="component" value="Chromosome"/>
</dbReference>
<dbReference type="GO" id="GO:0016011">
    <property type="term" value="C:dystroglycan complex"/>
    <property type="evidence" value="ECO:0007669"/>
    <property type="project" value="TreeGrafter"/>
</dbReference>
<accession>A0AAE9NUG4</accession>
<reference evidence="3" key="1">
    <citation type="submission" date="2021-12" db="EMBL/GenBank/DDBJ databases">
        <title>Genome sequence of novel Pectobacterium sp. causing blackleg.</title>
        <authorList>
            <person name="Wang J."/>
        </authorList>
    </citation>
    <scope>NUCLEOTIDE SEQUENCE</scope>
    <source>
        <strain evidence="3">BY21311</strain>
    </source>
</reference>
<feature type="region of interest" description="Disordered" evidence="1">
    <location>
        <begin position="47"/>
        <end position="86"/>
    </location>
</feature>
<evidence type="ECO:0000259" key="2">
    <source>
        <dbReference type="PROSITE" id="PS50268"/>
    </source>
</evidence>
<sequence>MLWRQLFSKKSDNPNDHIEQDYSTPLGCVLESRVLFDGAIVATATQAETGNSNDATASSHPAQTANHSAEAASENSTSSDQNSATHDITTDVVVQAVAGETTRKEAVFIDTALTDYQTLIDNVPAGVDVFLLDSSKDGLSQLAAWAETHKGYDAIHILSHGSEGQVRLGNLTLDSATAEARSADLAKFGTALTQDGDLLLYGCDIAQDTGKSFVSLLSQLTQADIAASDDLTGATAKGGNWQLETTVGSIETNNAALGEITREYNNLLASPTFGTNTFSQFSGSIVFVSSQPGLQSYNDINNGFTYVAFSTDKVTLQTATVSGNQILNTIVAPGGDLNYFALKSTDGSEFKLSSLDLRGLGNYASTFTITGYKDGSAVAGATQTITLTIAFQTVTLSNAFQDIDEVRLTTTAMGNGTVTWDNIVTAPLASTDNVPSVTATGANPTYTENGTAVGLFTGVSVSTNDTGQTFAGAVFTVNNVAGNTEYLTLHGINVALSNGNSVSLGSGYGSASVSLSGGIATVSITGATLSNSDMGSLLSGMTYGNSSDNPGNATRTVTLTQLTDSGASNNTIAPNISSAITVVPVNDAPTDITLSATTFAQSLGSNGTVATLTATDVDSSVFTYSLVSGSGSTDNALFTISGNTLKAVNATGMAAGTYSVRLQVSDGAATYDKVVSLVVVDDIAPTFDQSPSVSNATVGGFNLSGSLTETGNVYYVVVADGASAPTATQVIAGQTATGSSATASGSQVLGSSPFNFSFTLTGLAASTAYDVYVVARDSAGNNTVSVVKVDAATTSAGTAPTLSATGSNPVFIGGMAGSIDLFSGVLANTNDSGKTFSSLTLTLTNISDSGEFISVGGNSISLAAASSGTLTGIGNYSVTRSGNTVTLQLSGMSASNSEVAGLVDGLRYGNTSATATAATRAVTLSAVSDNGSSNNSTALNLTSTVNVLASNSALYVTAGDDTGDNATFGSSVQEDANDGGGLSLREALYWANNTAGIDRIVFQTDVTLADSLLSPTDSVLIDGQSFTLNGGGYSGFQIVTGSITLAIQNLTLTNFTTDYNTDTGGVFGLSYGASDVNFRLYNVDISGNRDTTFGNGVFDLYNIAPGSYNFDFDRVNIRDNLMVGNLNEGVIRLFVSRTQQTVFLSITNSAITNNTGLNPAGSTFGVSGLWLTGNQGNPTATHISLINTTITGQNNGIVFEFINNALSWVASVRNSIITGTSQDIVAYTPTGQPAGGSYTLYGGNNILSGSVNQVSSSDPRLAATASNAINQGNRFYVTGETDVRGLDRVRQGAIDIGAYESQFAAGTAPQVDLNGSTTGNNYSTTVPAASAATGISVTDALATLSQTDGDSRLWTLTLNLAGTTDGSSESLSLSRQALLAAHAAGINVTGNGSQTLTLTGGATQEAFQIALRAIVYANVAATPTAGNRTVSVTANDDASSSATSTLTLVAGNPPVVATPIPAQSVAQDGSLSFTVPAGTFTDPDVGDTLTLSATLANGSPLPAWLSFNPATGTFSGTPGNADVGSLTIKVTATDGSSASVSTTFGLTVTNVNDAPVVATPIPAQSVAQDGSLSFTVPAGTFTDPDVGDTLTLSATLANGSPLPSWLTFNAATSTFSGTPGNADVGSLTIKVTATDGSSASVSTTFGLTVTNVNDAPVVATPIPAQSVAQDGSLSFTVPAGTFTDPDVGDTLTLNATLANGSPLPSWLTFNATTGTFSGTPGNADVGSLTIKVTATDGSSASVSTTFGLTVTNVNDAPVVATPIPAQSVAQDGSLSFTVPAGTFTDPDVGDTLTLSATLANGSPLPSWLTFNATTGTFSGTPGNADVGSLSIRVTATDGSSASVSTTFGLTVTNVNDAPVVATPIPAQSVAQDGSLSFTVPAGTFTDPDVGDTLTLSATLANGSPLPSWLTFNATTGTFSGTPGNADVGSLTIKVTATDGSSASVSTTFGLTVTNVNDAPVVATPIPAQSVAQDGSLSFTVPAGTFTDPDVGDTLTLSATLANGSPLPSWLTFNATTGTFSGTPGNADVGSLSIRVTATDGSNASVSTTFGLTVTNVNDAPVVATPIPAQSVAQDGSLSFTVPAGTFTDPDVGDTLTLSATLADGTALPAWLSFNPATGTFSGTPASGDIGNLTIKVTATDGSSASVSTTFSLTVTTGNEAPVVSGTIAAQSIAQGGSLNVTIPAGTFTDPDGDTLTLSATLADGTALPAWLSFNPATGTFSGTPANGDVGSLTIKITATDGSNASVSTTFGLTVTNVNDAPVVSGTIAAQSIAQGGSLNVTIPAGTFTDPDGDTLTLSATLADGSPLPSWITFNAATGTFSGTPANGDVGSLTIKITATDGSNASVSTTFGLTVTNVNDAPVVSGTIAAQSIAQGGSLNVTIPAGTFTDPDGDTLTLSATLADGTALPSWITFNAATGTFSGTPANGDVGSLTIKITATDGSNASVSTTFGLTVTNVNDAPVVSGTIAAQSIAQGGSLNVTIPAGTFTDPDGDTLTLSATLADGTALPSWITFNAATGTFSGTPANGDVGSLTIKITATDGSNASVSTTFGLTVTNVNDAPVVSGTIAAQSIAQGGSLNVTIPVGTFTDPDGDTLTLSATLADGTALPSWITFNAATGTFSGTPANGDVGSLTIKITATDGSNASVSTTFGLTVTNVNDAPVVSGTIAAQSIAQGGSLNVTIPAGTFTDPDGDTLTLSATLADGTALPSWITFNAATGTFSGTPANGDVGSLTIKITATDGSNASVSTTFGLTVTNVNDAPVVSGSVAPQTIAQGGGLNFTLPTGLFTDPDGDTLTLSATLANGSPLPSWITFNATTGTFSGTPGNADVGNLSIRVTATDGSNASVSTTFGLTVTNVNDAPVVSGSVPPQTIAQGGGLNFTLPTGLFTDPDVGDTLTLSATLANGSPLPSWLRFDPTIGTFSGTPGNADVGTLVIRVTATDSSNASVSTSFGLTVTNVNDAPVVATPIPPQSVAQDGGFNFTVPDGTFSDPDGDTLTLSATLANGSPLPSWLRFDPTIGTFSGTPGNADVGTLVIRVTATDGSNTSISTSFGLTVTNVNDAPVVATPIPPQSVAQDGGFNFTVPDGTFSDPDGDTLTLSATLANGSPLPSWLRFDPTIGTFSGTPGNADVGTLVIRVTATDGSNTSISTSFGLTVTNVNDAPVVATPIPPQSVAQDGGFNFTVPDGTFSDPDGDTLTLSATLANGSPLPSWLRFDPTIGTFSGTPGNADVGTLVIRVTATDGSNTSISTSFGLTVTSSIVSSDPQFKANDGIGRTPSASDTRQLFTQDAAIALPALDGLIANPSLGGFTVGNDGAPKSVMSAIFATGRQNTEGGTLPTSQVAGTFGRGVASSIGINFDSTLGSFPSFSKDPALGGTSSLASAFSGIYLPSLTPMEVFSGGSWKDIPLDRASNTMNSADDGTGRSVAFTPSLHRQLQQIGDSELQRLAAIEQALQESSQQQG</sequence>
<name>A0AAE9NUG4_9GAMM</name>
<dbReference type="GO" id="GO:0043236">
    <property type="term" value="F:laminin binding"/>
    <property type="evidence" value="ECO:0007669"/>
    <property type="project" value="TreeGrafter"/>
</dbReference>
<evidence type="ECO:0000256" key="1">
    <source>
        <dbReference type="SAM" id="MobiDB-lite"/>
    </source>
</evidence>
<gene>
    <name evidence="3" type="ORF">LW347_02815</name>
</gene>